<dbReference type="SMART" id="SM00382">
    <property type="entry name" value="AAA"/>
    <property type="match status" value="1"/>
</dbReference>
<dbReference type="GO" id="GO:0016887">
    <property type="term" value="F:ATP hydrolysis activity"/>
    <property type="evidence" value="ECO:0007669"/>
    <property type="project" value="InterPro"/>
</dbReference>
<keyword evidence="2" id="KW-0067">ATP-binding</keyword>
<keyword evidence="2" id="KW-0547">Nucleotide-binding</keyword>
<dbReference type="Proteomes" id="UP000566813">
    <property type="component" value="Unassembled WGS sequence"/>
</dbReference>
<evidence type="ECO:0000313" key="3">
    <source>
        <dbReference type="Proteomes" id="UP000566813"/>
    </source>
</evidence>
<sequence length="548" mass="59832">MTDFSLPGPAESTLYLTVDSAHPLFIVGRNGTGKSALMHRLRQKPELNTIYLPGSRTALFDGESLSLTPKSRRDLADNLPAWDNSAKARWKNFSGNQRNEKAIHDLTAAEHQYINDCAKTIARNSDSSETAGAIAKLQSKESPLDRVNQVLQQANIPVQMLIADNELKATSGDNIFSYARMSDGERIALILIAEVIAAKPGVVFLIDEPELHLHRSIVVPLIATLIKSRLDCEFVISTHELDLPTSFAKSRVCIVRSVAWQTSGEVKHWDFDVVEQTDRLPEGLVTDILGSRRRVLFTEGAATSLDTPMYSVLFPKASIRPKGSCKDVQHAVIGIQSTTGLHHTEAFGLIDNDGMTEQAIIDFQAGSIYPLPFFSVESLYYDADVLAAVVKRQAATYESDEEKQADLMAGFLADIVVEGIGAAAKQGTAEHLAGRLAERRVRDALLAQMPKRDELVAAASSTIQISGQSAYPAELVRFQTMLAEQDIYGIIARYPVRHSGILGAIAKALKFQGRADYEAAAVARVTSDEALRKVLLLKLAPLSTIINA</sequence>
<evidence type="ECO:0000259" key="1">
    <source>
        <dbReference type="SMART" id="SM00382"/>
    </source>
</evidence>
<keyword evidence="3" id="KW-1185">Reference proteome</keyword>
<dbReference type="GO" id="GO:0005524">
    <property type="term" value="F:ATP binding"/>
    <property type="evidence" value="ECO:0007669"/>
    <property type="project" value="UniProtKB-KW"/>
</dbReference>
<reference evidence="2 3" key="1">
    <citation type="submission" date="2020-08" db="EMBL/GenBank/DDBJ databases">
        <title>The genome sequence of type strain Novosphingobium flavum NBRC 111647.</title>
        <authorList>
            <person name="Liu Y."/>
        </authorList>
    </citation>
    <scope>NUCLEOTIDE SEQUENCE [LARGE SCALE GENOMIC DNA]</scope>
    <source>
        <strain evidence="2 3">NBRC 111647</strain>
    </source>
</reference>
<dbReference type="SUPFAM" id="SSF52540">
    <property type="entry name" value="P-loop containing nucleoside triphosphate hydrolases"/>
    <property type="match status" value="1"/>
</dbReference>
<proteinExistence type="predicted"/>
<dbReference type="RefSeq" id="WP_185665039.1">
    <property type="nucleotide sequence ID" value="NZ_JACLAW010000011.1"/>
</dbReference>
<gene>
    <name evidence="2" type="ORF">H7F51_14605</name>
</gene>
<dbReference type="Pfam" id="PF13304">
    <property type="entry name" value="AAA_21"/>
    <property type="match status" value="1"/>
</dbReference>
<name>A0A7X1KML2_9SPHN</name>
<evidence type="ECO:0000313" key="2">
    <source>
        <dbReference type="EMBL" id="MBC2666749.1"/>
    </source>
</evidence>
<dbReference type="Gene3D" id="3.40.50.300">
    <property type="entry name" value="P-loop containing nucleotide triphosphate hydrolases"/>
    <property type="match status" value="1"/>
</dbReference>
<dbReference type="InterPro" id="IPR003959">
    <property type="entry name" value="ATPase_AAA_core"/>
</dbReference>
<dbReference type="EMBL" id="JACLAW010000011">
    <property type="protein sequence ID" value="MBC2666749.1"/>
    <property type="molecule type" value="Genomic_DNA"/>
</dbReference>
<protein>
    <submittedName>
        <fullName evidence="2">ATP-binding protein</fullName>
    </submittedName>
</protein>
<dbReference type="InterPro" id="IPR051396">
    <property type="entry name" value="Bact_Antivir_Def_Nuclease"/>
</dbReference>
<dbReference type="InterPro" id="IPR003593">
    <property type="entry name" value="AAA+_ATPase"/>
</dbReference>
<accession>A0A7X1KML2</accession>
<dbReference type="PANTHER" id="PTHR43581:SF2">
    <property type="entry name" value="EXCINUCLEASE ATPASE SUBUNIT"/>
    <property type="match status" value="1"/>
</dbReference>
<dbReference type="InterPro" id="IPR027417">
    <property type="entry name" value="P-loop_NTPase"/>
</dbReference>
<feature type="domain" description="AAA+ ATPase" evidence="1">
    <location>
        <begin position="20"/>
        <end position="259"/>
    </location>
</feature>
<comment type="caution">
    <text evidence="2">The sequence shown here is derived from an EMBL/GenBank/DDBJ whole genome shotgun (WGS) entry which is preliminary data.</text>
</comment>
<organism evidence="2 3">
    <name type="scientific">Novosphingobium flavum</name>
    <dbReference type="NCBI Taxonomy" id="1778672"/>
    <lineage>
        <taxon>Bacteria</taxon>
        <taxon>Pseudomonadati</taxon>
        <taxon>Pseudomonadota</taxon>
        <taxon>Alphaproteobacteria</taxon>
        <taxon>Sphingomonadales</taxon>
        <taxon>Sphingomonadaceae</taxon>
        <taxon>Novosphingobium</taxon>
    </lineage>
</organism>
<dbReference type="AlphaFoldDB" id="A0A7X1KML2"/>
<dbReference type="PANTHER" id="PTHR43581">
    <property type="entry name" value="ATP/GTP PHOSPHATASE"/>
    <property type="match status" value="1"/>
</dbReference>